<sequence>MRRFNVMLTGSRLMMFPFYVSMLICVVLLMVKFGIKLYELCTNIISLPYLELIIGVLTLVDFVLVAQMLILVALCGYVQFIKSPEQRAAPGDNWLHRIDFVSLKLIVINSLVTISGIEVLKAFLEEGVMNEGEMKWSVIVFLAFSTAALIYAVTERLAEHNERAEGESQPDHSPK</sequence>
<accession>A0A0S2SMY4</accession>
<reference evidence="8 9" key="2">
    <citation type="journal article" date="2016" name="Genome Announc.">
        <title>Complete Genome Sequence of the Highly Virulent Aeromonas schubertii Strain WL1483, Isolated from Diseased Snakehead Fish (Channa argus) in China.</title>
        <authorList>
            <person name="Liu L."/>
            <person name="Li N."/>
            <person name="Zhang D."/>
            <person name="Fu X."/>
            <person name="Shi C."/>
            <person name="Lin Q."/>
            <person name="Hao G."/>
        </authorList>
    </citation>
    <scope>NUCLEOTIDE SEQUENCE [LARGE SCALE GENOMIC DNA]</scope>
    <source>
        <strain evidence="8 9">WL1483</strain>
    </source>
</reference>
<keyword evidence="4 7" id="KW-0812">Transmembrane</keyword>
<evidence type="ECO:0000256" key="3">
    <source>
        <dbReference type="ARBA" id="ARBA00022475"/>
    </source>
</evidence>
<name>A0A0S2SMY4_9GAMM</name>
<feature type="transmembrane region" description="Helical" evidence="7">
    <location>
        <begin position="136"/>
        <end position="154"/>
    </location>
</feature>
<dbReference type="AlphaFoldDB" id="A0A0S2SMY4"/>
<dbReference type="PANTHER" id="PTHR38596">
    <property type="entry name" value="UPF0114 PROTEIN YQHA"/>
    <property type="match status" value="1"/>
</dbReference>
<evidence type="ECO:0000313" key="8">
    <source>
        <dbReference type="EMBL" id="ALP43026.1"/>
    </source>
</evidence>
<keyword evidence="5 7" id="KW-1133">Transmembrane helix</keyword>
<dbReference type="Pfam" id="PF03350">
    <property type="entry name" value="UPF0114"/>
    <property type="match status" value="1"/>
</dbReference>
<dbReference type="KEGG" id="asr:WL1483_3607"/>
<dbReference type="InterPro" id="IPR005134">
    <property type="entry name" value="UPF0114"/>
</dbReference>
<dbReference type="HAMAP" id="MF_00143">
    <property type="entry name" value="UPF0114"/>
    <property type="match status" value="1"/>
</dbReference>
<comment type="similarity">
    <text evidence="2 7">Belongs to the UPF0114 family.</text>
</comment>
<evidence type="ECO:0000256" key="7">
    <source>
        <dbReference type="HAMAP-Rule" id="MF_00143"/>
    </source>
</evidence>
<dbReference type="RefSeq" id="WP_060586840.1">
    <property type="nucleotide sequence ID" value="NZ_CP013067.1"/>
</dbReference>
<feature type="transmembrane region" description="Helical" evidence="7">
    <location>
        <begin position="53"/>
        <end position="80"/>
    </location>
</feature>
<feature type="transmembrane region" description="Helical" evidence="7">
    <location>
        <begin position="12"/>
        <end position="33"/>
    </location>
</feature>
<evidence type="ECO:0000256" key="2">
    <source>
        <dbReference type="ARBA" id="ARBA00005774"/>
    </source>
</evidence>
<dbReference type="PATRIC" id="fig|652.5.peg.2878"/>
<dbReference type="Proteomes" id="UP000058114">
    <property type="component" value="Chromosome"/>
</dbReference>
<proteinExistence type="inferred from homology"/>
<dbReference type="PANTHER" id="PTHR38596:SF1">
    <property type="entry name" value="UPF0114 PROTEIN YQHA"/>
    <property type="match status" value="1"/>
</dbReference>
<evidence type="ECO:0000256" key="1">
    <source>
        <dbReference type="ARBA" id="ARBA00004651"/>
    </source>
</evidence>
<evidence type="ECO:0000313" key="9">
    <source>
        <dbReference type="Proteomes" id="UP000058114"/>
    </source>
</evidence>
<dbReference type="GO" id="GO:0005886">
    <property type="term" value="C:plasma membrane"/>
    <property type="evidence" value="ECO:0007669"/>
    <property type="project" value="UniProtKB-SubCell"/>
</dbReference>
<comment type="subcellular location">
    <subcellularLocation>
        <location evidence="1 7">Cell membrane</location>
        <topology evidence="1 7">Multi-pass membrane protein</topology>
    </subcellularLocation>
</comment>
<feature type="transmembrane region" description="Helical" evidence="7">
    <location>
        <begin position="101"/>
        <end position="124"/>
    </location>
</feature>
<protein>
    <recommendedName>
        <fullName evidence="7">UPF0114 protein WL1483_3607</fullName>
    </recommendedName>
</protein>
<evidence type="ECO:0000256" key="4">
    <source>
        <dbReference type="ARBA" id="ARBA00022692"/>
    </source>
</evidence>
<dbReference type="EMBL" id="CP013067">
    <property type="protein sequence ID" value="ALP43026.1"/>
    <property type="molecule type" value="Genomic_DNA"/>
</dbReference>
<organism evidence="8 9">
    <name type="scientific">Aeromonas schubertii</name>
    <dbReference type="NCBI Taxonomy" id="652"/>
    <lineage>
        <taxon>Bacteria</taxon>
        <taxon>Pseudomonadati</taxon>
        <taxon>Pseudomonadota</taxon>
        <taxon>Gammaproteobacteria</taxon>
        <taxon>Aeromonadales</taxon>
        <taxon>Aeromonadaceae</taxon>
        <taxon>Aeromonas</taxon>
    </lineage>
</organism>
<evidence type="ECO:0000256" key="6">
    <source>
        <dbReference type="ARBA" id="ARBA00023136"/>
    </source>
</evidence>
<reference evidence="9" key="1">
    <citation type="submission" date="2015-10" db="EMBL/GenBank/DDBJ databases">
        <title>Complete Genome Sequence of Aeromonas schubertii strain WL1483.</title>
        <authorList>
            <person name="Liu L."/>
        </authorList>
    </citation>
    <scope>NUCLEOTIDE SEQUENCE [LARGE SCALE GENOMIC DNA]</scope>
    <source>
        <strain evidence="9">WL1483</strain>
    </source>
</reference>
<keyword evidence="3 7" id="KW-1003">Cell membrane</keyword>
<evidence type="ECO:0000256" key="5">
    <source>
        <dbReference type="ARBA" id="ARBA00022989"/>
    </source>
</evidence>
<dbReference type="InterPro" id="IPR020761">
    <property type="entry name" value="UPF0114_bac"/>
</dbReference>
<keyword evidence="6 7" id="KW-0472">Membrane</keyword>
<gene>
    <name evidence="8" type="ORF">WL1483_3607</name>
</gene>